<proteinExistence type="predicted"/>
<gene>
    <name evidence="1" type="ORF">MMAN_42400</name>
</gene>
<dbReference type="Proteomes" id="UP000465812">
    <property type="component" value="Chromosome"/>
</dbReference>
<reference evidence="1 2" key="1">
    <citation type="journal article" date="2019" name="Emerg. Microbes Infect.">
        <title>Comprehensive subspecies identification of 175 nontuberculous mycobacteria species based on 7547 genomic profiles.</title>
        <authorList>
            <person name="Matsumoto Y."/>
            <person name="Kinjo T."/>
            <person name="Motooka D."/>
            <person name="Nabeya D."/>
            <person name="Jung N."/>
            <person name="Uechi K."/>
            <person name="Horii T."/>
            <person name="Iida T."/>
            <person name="Fujita J."/>
            <person name="Nakamura S."/>
        </authorList>
    </citation>
    <scope>NUCLEOTIDE SEQUENCE [LARGE SCALE GENOMIC DNA]</scope>
    <source>
        <strain evidence="1 2">JCM 18113</strain>
    </source>
</reference>
<evidence type="ECO:0000313" key="2">
    <source>
        <dbReference type="Proteomes" id="UP000465812"/>
    </source>
</evidence>
<dbReference type="SUPFAM" id="SSF48264">
    <property type="entry name" value="Cytochrome P450"/>
    <property type="match status" value="1"/>
</dbReference>
<dbReference type="InterPro" id="IPR036396">
    <property type="entry name" value="Cyt_P450_sf"/>
</dbReference>
<organism evidence="1 2">
    <name type="scientific">Mycobacterium mantenii</name>
    <dbReference type="NCBI Taxonomy" id="560555"/>
    <lineage>
        <taxon>Bacteria</taxon>
        <taxon>Bacillati</taxon>
        <taxon>Actinomycetota</taxon>
        <taxon>Actinomycetes</taxon>
        <taxon>Mycobacteriales</taxon>
        <taxon>Mycobacteriaceae</taxon>
        <taxon>Mycobacterium</taxon>
        <taxon>Mycobacterium avium complex (MAC)</taxon>
    </lineage>
</organism>
<dbReference type="EMBL" id="AP022590">
    <property type="protein sequence ID" value="BBY40106.1"/>
    <property type="molecule type" value="Genomic_DNA"/>
</dbReference>
<accession>A0ABM7JWZ6</accession>
<name>A0ABM7JWZ6_MYCNT</name>
<keyword evidence="2" id="KW-1185">Reference proteome</keyword>
<sequence>MCAELTDNPGMLDPDRFSAEYFSEAGEGWQYVPIGGGPRSRIRDHFAILEAILALDAIIGRFEICFPEHEFRKPFLLP</sequence>
<dbReference type="Gene3D" id="1.10.630.10">
    <property type="entry name" value="Cytochrome P450"/>
    <property type="match status" value="1"/>
</dbReference>
<protein>
    <submittedName>
        <fullName evidence="1">Uncharacterized protein</fullName>
    </submittedName>
</protein>
<evidence type="ECO:0000313" key="1">
    <source>
        <dbReference type="EMBL" id="BBY40106.1"/>
    </source>
</evidence>